<dbReference type="RefSeq" id="WP_035087239.1">
    <property type="nucleotide sequence ID" value="NZ_JQGC01000033.1"/>
</dbReference>
<protein>
    <recommendedName>
        <fullName evidence="4">HTH hxlR-type domain-containing protein</fullName>
    </recommendedName>
</protein>
<dbReference type="InterPro" id="IPR002577">
    <property type="entry name" value="HTH_HxlR"/>
</dbReference>
<name>A0A087LWJ2_9HYPH</name>
<accession>A0A087LWJ2</accession>
<gene>
    <name evidence="5" type="ORF">JP75_23645</name>
</gene>
<evidence type="ECO:0000259" key="4">
    <source>
        <dbReference type="PROSITE" id="PS51118"/>
    </source>
</evidence>
<dbReference type="SUPFAM" id="SSF46785">
    <property type="entry name" value="Winged helix' DNA-binding domain"/>
    <property type="match status" value="1"/>
</dbReference>
<evidence type="ECO:0000256" key="3">
    <source>
        <dbReference type="ARBA" id="ARBA00023163"/>
    </source>
</evidence>
<dbReference type="InterPro" id="IPR036388">
    <property type="entry name" value="WH-like_DNA-bd_sf"/>
</dbReference>
<dbReference type="OrthoDB" id="9800350at2"/>
<dbReference type="GO" id="GO:0003677">
    <property type="term" value="F:DNA binding"/>
    <property type="evidence" value="ECO:0007669"/>
    <property type="project" value="UniProtKB-KW"/>
</dbReference>
<evidence type="ECO:0000256" key="2">
    <source>
        <dbReference type="ARBA" id="ARBA00023125"/>
    </source>
</evidence>
<dbReference type="Pfam" id="PF01638">
    <property type="entry name" value="HxlR"/>
    <property type="match status" value="1"/>
</dbReference>
<sequence length="127" mass="14340">MSKHIYKNATAHLPEHCRPTAEILTQFGGKWAIAVIGQLNAGPRRFSELADAISGISERMLTLTLRTLERDGLIERHVTPSVPPRVDYELSARGRSLQEPLIALHIWATEHMADIEESRREFDASDR</sequence>
<proteinExistence type="predicted"/>
<keyword evidence="6" id="KW-1185">Reference proteome</keyword>
<dbReference type="EMBL" id="JQGC01000033">
    <property type="protein sequence ID" value="KFL28995.1"/>
    <property type="molecule type" value="Genomic_DNA"/>
</dbReference>
<keyword evidence="1" id="KW-0805">Transcription regulation</keyword>
<evidence type="ECO:0000313" key="5">
    <source>
        <dbReference type="EMBL" id="KFL28995.1"/>
    </source>
</evidence>
<feature type="domain" description="HTH hxlR-type" evidence="4">
    <location>
        <begin position="17"/>
        <end position="116"/>
    </location>
</feature>
<dbReference type="PANTHER" id="PTHR33204">
    <property type="entry name" value="TRANSCRIPTIONAL REGULATOR, MARR FAMILY"/>
    <property type="match status" value="1"/>
</dbReference>
<dbReference type="Gene3D" id="1.10.10.10">
    <property type="entry name" value="Winged helix-like DNA-binding domain superfamily/Winged helix DNA-binding domain"/>
    <property type="match status" value="1"/>
</dbReference>
<evidence type="ECO:0000256" key="1">
    <source>
        <dbReference type="ARBA" id="ARBA00023015"/>
    </source>
</evidence>
<evidence type="ECO:0000313" key="6">
    <source>
        <dbReference type="Proteomes" id="UP000028981"/>
    </source>
</evidence>
<dbReference type="PROSITE" id="PS51118">
    <property type="entry name" value="HTH_HXLR"/>
    <property type="match status" value="1"/>
</dbReference>
<organism evidence="5 6">
    <name type="scientific">Devosia riboflavina</name>
    <dbReference type="NCBI Taxonomy" id="46914"/>
    <lineage>
        <taxon>Bacteria</taxon>
        <taxon>Pseudomonadati</taxon>
        <taxon>Pseudomonadota</taxon>
        <taxon>Alphaproteobacteria</taxon>
        <taxon>Hyphomicrobiales</taxon>
        <taxon>Devosiaceae</taxon>
        <taxon>Devosia</taxon>
    </lineage>
</organism>
<dbReference type="InterPro" id="IPR036390">
    <property type="entry name" value="WH_DNA-bd_sf"/>
</dbReference>
<keyword evidence="2" id="KW-0238">DNA-binding</keyword>
<dbReference type="STRING" id="46914.JP75_23645"/>
<keyword evidence="3" id="KW-0804">Transcription</keyword>
<dbReference type="Proteomes" id="UP000028981">
    <property type="component" value="Unassembled WGS sequence"/>
</dbReference>
<dbReference type="PANTHER" id="PTHR33204:SF39">
    <property type="entry name" value="TRANSCRIPTIONAL REGULATORY PROTEIN"/>
    <property type="match status" value="1"/>
</dbReference>
<dbReference type="AlphaFoldDB" id="A0A087LWJ2"/>
<comment type="caution">
    <text evidence="5">The sequence shown here is derived from an EMBL/GenBank/DDBJ whole genome shotgun (WGS) entry which is preliminary data.</text>
</comment>
<reference evidence="5 6" key="1">
    <citation type="submission" date="2014-08" db="EMBL/GenBank/DDBJ databases">
        <authorList>
            <person name="Hassan Y.I."/>
            <person name="Lepp D."/>
            <person name="Zhou T."/>
        </authorList>
    </citation>
    <scope>NUCLEOTIDE SEQUENCE [LARGE SCALE GENOMIC DNA]</scope>
    <source>
        <strain evidence="5 6">IFO13584</strain>
    </source>
</reference>